<dbReference type="InterPro" id="IPR037185">
    <property type="entry name" value="EmrE-like"/>
</dbReference>
<keyword evidence="8" id="KW-1185">Reference proteome</keyword>
<dbReference type="Pfam" id="PF00892">
    <property type="entry name" value="EamA"/>
    <property type="match status" value="2"/>
</dbReference>
<sequence>MNIRSIWRDAPTDRVLFVLLATLWGGSFVAIEVGVTEWPPLLFAAIRYDLAGALVLAIAAVRGGPALPRTRGDLTAVATVAVFVIFGHHALLYVGQGSVPGAVASAIVALSPVVTALLAPVFLGGGELGGVQYVGVGAGFLGVVAVTNPGAAAGVPAIGALLVFGATVAFALGTLLLRRVSTTLSAAALQGWGMLAGAALLHGGSRALGEPQAMAASATGLGTLAFLVVGPGVIAFLLYFHLLDSVGATRTTLVGYLEPMAAAGLAFALFGYVPTPGAALGFALVLGGFALVEGHALRVAAGDAVGRLRTTLS</sequence>
<dbReference type="PANTHER" id="PTHR32322:SF2">
    <property type="entry name" value="EAMA DOMAIN-CONTAINING PROTEIN"/>
    <property type="match status" value="1"/>
</dbReference>
<dbReference type="Proteomes" id="UP000184357">
    <property type="component" value="Unassembled WGS sequence"/>
</dbReference>
<feature type="transmembrane region" description="Helical" evidence="5">
    <location>
        <begin position="221"/>
        <end position="241"/>
    </location>
</feature>
<dbReference type="GO" id="GO:0016020">
    <property type="term" value="C:membrane"/>
    <property type="evidence" value="ECO:0007669"/>
    <property type="project" value="UniProtKB-SubCell"/>
</dbReference>
<evidence type="ECO:0000259" key="6">
    <source>
        <dbReference type="Pfam" id="PF00892"/>
    </source>
</evidence>
<feature type="domain" description="EamA" evidence="6">
    <location>
        <begin position="16"/>
        <end position="146"/>
    </location>
</feature>
<dbReference type="AlphaFoldDB" id="A0A1M5PMP2"/>
<keyword evidence="4 5" id="KW-0472">Membrane</keyword>
<gene>
    <name evidence="7" type="ORF">SAMN05443636_1670</name>
</gene>
<evidence type="ECO:0000256" key="4">
    <source>
        <dbReference type="ARBA" id="ARBA00023136"/>
    </source>
</evidence>
<protein>
    <submittedName>
        <fullName evidence="7">Permease of the drug/metabolite transporter (DMT) superfamily</fullName>
    </submittedName>
</protein>
<feature type="transmembrane region" description="Helical" evidence="5">
    <location>
        <begin position="73"/>
        <end position="95"/>
    </location>
</feature>
<dbReference type="InterPro" id="IPR050638">
    <property type="entry name" value="AA-Vitamin_Transporters"/>
</dbReference>
<feature type="transmembrane region" description="Helical" evidence="5">
    <location>
        <begin position="253"/>
        <end position="273"/>
    </location>
</feature>
<dbReference type="PANTHER" id="PTHR32322">
    <property type="entry name" value="INNER MEMBRANE TRANSPORTER"/>
    <property type="match status" value="1"/>
</dbReference>
<dbReference type="EMBL" id="FQWV01000003">
    <property type="protein sequence ID" value="SHH02991.1"/>
    <property type="molecule type" value="Genomic_DNA"/>
</dbReference>
<feature type="transmembrane region" description="Helical" evidence="5">
    <location>
        <begin position="157"/>
        <end position="177"/>
    </location>
</feature>
<evidence type="ECO:0000313" key="7">
    <source>
        <dbReference type="EMBL" id="SHH02991.1"/>
    </source>
</evidence>
<feature type="transmembrane region" description="Helical" evidence="5">
    <location>
        <begin position="130"/>
        <end position="151"/>
    </location>
</feature>
<evidence type="ECO:0000256" key="2">
    <source>
        <dbReference type="ARBA" id="ARBA00022692"/>
    </source>
</evidence>
<feature type="transmembrane region" description="Helical" evidence="5">
    <location>
        <begin position="279"/>
        <end position="301"/>
    </location>
</feature>
<name>A0A1M5PMP2_9EURY</name>
<organism evidence="7 8">
    <name type="scientific">Halobaculum gomorrense</name>
    <dbReference type="NCBI Taxonomy" id="43928"/>
    <lineage>
        <taxon>Archaea</taxon>
        <taxon>Methanobacteriati</taxon>
        <taxon>Methanobacteriota</taxon>
        <taxon>Stenosarchaea group</taxon>
        <taxon>Halobacteria</taxon>
        <taxon>Halobacteriales</taxon>
        <taxon>Haloferacaceae</taxon>
        <taxon>Halobaculum</taxon>
    </lineage>
</organism>
<feature type="transmembrane region" description="Helical" evidence="5">
    <location>
        <begin position="101"/>
        <end position="123"/>
    </location>
</feature>
<dbReference type="STRING" id="43928.SAMN05443636_1670"/>
<dbReference type="SUPFAM" id="SSF103481">
    <property type="entry name" value="Multidrug resistance efflux transporter EmrE"/>
    <property type="match status" value="2"/>
</dbReference>
<keyword evidence="2 5" id="KW-0812">Transmembrane</keyword>
<evidence type="ECO:0000256" key="3">
    <source>
        <dbReference type="ARBA" id="ARBA00022989"/>
    </source>
</evidence>
<keyword evidence="3 5" id="KW-1133">Transmembrane helix</keyword>
<evidence type="ECO:0000313" key="8">
    <source>
        <dbReference type="Proteomes" id="UP000184357"/>
    </source>
</evidence>
<evidence type="ECO:0000256" key="5">
    <source>
        <dbReference type="SAM" id="Phobius"/>
    </source>
</evidence>
<feature type="domain" description="EamA" evidence="6">
    <location>
        <begin position="158"/>
        <end position="292"/>
    </location>
</feature>
<dbReference type="InterPro" id="IPR000620">
    <property type="entry name" value="EamA_dom"/>
</dbReference>
<proteinExistence type="predicted"/>
<evidence type="ECO:0000256" key="1">
    <source>
        <dbReference type="ARBA" id="ARBA00004141"/>
    </source>
</evidence>
<comment type="subcellular location">
    <subcellularLocation>
        <location evidence="1">Membrane</location>
        <topology evidence="1">Multi-pass membrane protein</topology>
    </subcellularLocation>
</comment>
<reference evidence="7 8" key="1">
    <citation type="submission" date="2016-11" db="EMBL/GenBank/DDBJ databases">
        <authorList>
            <person name="Jaros S."/>
            <person name="Januszkiewicz K."/>
            <person name="Wedrychowicz H."/>
        </authorList>
    </citation>
    <scope>NUCLEOTIDE SEQUENCE [LARGE SCALE GENOMIC DNA]</scope>
    <source>
        <strain evidence="7 8">DSM 9297</strain>
    </source>
</reference>
<feature type="transmembrane region" description="Helical" evidence="5">
    <location>
        <begin position="184"/>
        <end position="201"/>
    </location>
</feature>
<accession>A0A1M5PMP2</accession>
<feature type="transmembrane region" description="Helical" evidence="5">
    <location>
        <begin position="40"/>
        <end position="61"/>
    </location>
</feature>